<name>A0AA37QGP3_9BACT</name>
<protein>
    <submittedName>
        <fullName evidence="2">Uncharacterized protein</fullName>
    </submittedName>
</protein>
<feature type="compositionally biased region" description="Basic and acidic residues" evidence="1">
    <location>
        <begin position="193"/>
        <end position="203"/>
    </location>
</feature>
<feature type="region of interest" description="Disordered" evidence="1">
    <location>
        <begin position="142"/>
        <end position="214"/>
    </location>
</feature>
<reference evidence="2" key="1">
    <citation type="submission" date="2022-08" db="EMBL/GenBank/DDBJ databases">
        <title>Draft genome sequencing of Roseisolibacter agri AW1220.</title>
        <authorList>
            <person name="Tobiishi Y."/>
            <person name="Tonouchi A."/>
        </authorList>
    </citation>
    <scope>NUCLEOTIDE SEQUENCE</scope>
    <source>
        <strain evidence="2">AW1220</strain>
    </source>
</reference>
<keyword evidence="3" id="KW-1185">Reference proteome</keyword>
<evidence type="ECO:0000313" key="2">
    <source>
        <dbReference type="EMBL" id="GLC25463.1"/>
    </source>
</evidence>
<gene>
    <name evidence="2" type="ORF">rosag_19760</name>
</gene>
<proteinExistence type="predicted"/>
<dbReference type="EMBL" id="BRXS01000003">
    <property type="protein sequence ID" value="GLC25463.1"/>
    <property type="molecule type" value="Genomic_DNA"/>
</dbReference>
<feature type="compositionally biased region" description="Low complexity" evidence="1">
    <location>
        <begin position="172"/>
        <end position="192"/>
    </location>
</feature>
<evidence type="ECO:0000256" key="1">
    <source>
        <dbReference type="SAM" id="MobiDB-lite"/>
    </source>
</evidence>
<dbReference type="RefSeq" id="WP_284349918.1">
    <property type="nucleotide sequence ID" value="NZ_BRXS01000003.1"/>
</dbReference>
<dbReference type="Proteomes" id="UP001161325">
    <property type="component" value="Unassembled WGS sequence"/>
</dbReference>
<comment type="caution">
    <text evidence="2">The sequence shown here is derived from an EMBL/GenBank/DDBJ whole genome shotgun (WGS) entry which is preliminary data.</text>
</comment>
<feature type="region of interest" description="Disordered" evidence="1">
    <location>
        <begin position="1"/>
        <end position="22"/>
    </location>
</feature>
<evidence type="ECO:0000313" key="3">
    <source>
        <dbReference type="Proteomes" id="UP001161325"/>
    </source>
</evidence>
<dbReference type="AlphaFoldDB" id="A0AA37QGP3"/>
<organism evidence="2 3">
    <name type="scientific">Roseisolibacter agri</name>
    <dbReference type="NCBI Taxonomy" id="2014610"/>
    <lineage>
        <taxon>Bacteria</taxon>
        <taxon>Pseudomonadati</taxon>
        <taxon>Gemmatimonadota</taxon>
        <taxon>Gemmatimonadia</taxon>
        <taxon>Gemmatimonadales</taxon>
        <taxon>Gemmatimonadaceae</taxon>
        <taxon>Roseisolibacter</taxon>
    </lineage>
</organism>
<sequence length="343" mass="36374">MTNRILPPGHGSGHGPADHDDDAPEVAALDRLIAEAARDYHRPPAQVPRDAMWEAIMAARGTRAGAAPIAPVAPVVATPVAETPVVSLDAARAARRARAPRFTRSDWSSGWSMAAAAALLLAVGVAGGRWWEGRAQVGAPAPAVAVTGSTPDSATPDARRADSMTAAPSMVAEAPTAEPAPSSTPSSTPSLEPADRTPTREVASRTVRTPARAGARRLDTDRLAYDVATVRHLTSVEALLVSYRADPLDSLADARVAQWARTLLQDTRLLLDSPAASSPVRRRLFEDLELVLVQMARLAPADSTSSPARLRREREERALIDGTMRDARVLPRLRREIPAGVGT</sequence>
<accession>A0AA37QGP3</accession>